<dbReference type="RefSeq" id="WP_184792668.1">
    <property type="nucleotide sequence ID" value="NZ_BONT01000089.1"/>
</dbReference>
<reference evidence="1 2" key="1">
    <citation type="submission" date="2020-08" db="EMBL/GenBank/DDBJ databases">
        <title>Genomic Encyclopedia of Type Strains, Phase IV (KMG-IV): sequencing the most valuable type-strain genomes for metagenomic binning, comparative biology and taxonomic classification.</title>
        <authorList>
            <person name="Goeker M."/>
        </authorList>
    </citation>
    <scope>NUCLEOTIDE SEQUENCE [LARGE SCALE GENOMIC DNA]</scope>
    <source>
        <strain evidence="1 2">YIM 65646</strain>
    </source>
</reference>
<evidence type="ECO:0000313" key="1">
    <source>
        <dbReference type="EMBL" id="MBB6039582.1"/>
    </source>
</evidence>
<name>A0A841G1E7_9ACTN</name>
<evidence type="ECO:0000313" key="2">
    <source>
        <dbReference type="Proteomes" id="UP000548476"/>
    </source>
</evidence>
<dbReference type="Proteomes" id="UP000548476">
    <property type="component" value="Unassembled WGS sequence"/>
</dbReference>
<comment type="caution">
    <text evidence="1">The sequence shown here is derived from an EMBL/GenBank/DDBJ whole genome shotgun (WGS) entry which is preliminary data.</text>
</comment>
<accession>A0A841G1E7</accession>
<dbReference type="EMBL" id="JACHGT010000023">
    <property type="protein sequence ID" value="MBB6039582.1"/>
    <property type="molecule type" value="Genomic_DNA"/>
</dbReference>
<proteinExistence type="predicted"/>
<organism evidence="1 2">
    <name type="scientific">Phytomonospora endophytica</name>
    <dbReference type="NCBI Taxonomy" id="714109"/>
    <lineage>
        <taxon>Bacteria</taxon>
        <taxon>Bacillati</taxon>
        <taxon>Actinomycetota</taxon>
        <taxon>Actinomycetes</taxon>
        <taxon>Micromonosporales</taxon>
        <taxon>Micromonosporaceae</taxon>
        <taxon>Phytomonospora</taxon>
    </lineage>
</organism>
<dbReference type="AlphaFoldDB" id="A0A841G1E7"/>
<protein>
    <submittedName>
        <fullName evidence="1">Uncharacterized protein</fullName>
    </submittedName>
</protein>
<keyword evidence="2" id="KW-1185">Reference proteome</keyword>
<sequence length="65" mass="7065">MIGIVRSLSDRLLNALLPDTTATASDWTVASWQSCGCIDRRYYQKWCTAAGCGPCQRTGNLCPPA</sequence>
<gene>
    <name evidence="1" type="ORF">HNR73_007479</name>
</gene>